<dbReference type="GO" id="GO:0016020">
    <property type="term" value="C:membrane"/>
    <property type="evidence" value="ECO:0007669"/>
    <property type="project" value="GOC"/>
</dbReference>
<dbReference type="OMA" id="MDCWIVI"/>
<dbReference type="VEuPathDB" id="PlasmoDB:PGAL8A_00287300"/>
<keyword evidence="2" id="KW-0808">Transferase</keyword>
<organism evidence="5 6">
    <name type="scientific">Plasmodium gallinaceum</name>
    <dbReference type="NCBI Taxonomy" id="5849"/>
    <lineage>
        <taxon>Eukaryota</taxon>
        <taxon>Sar</taxon>
        <taxon>Alveolata</taxon>
        <taxon>Apicomplexa</taxon>
        <taxon>Aconoidasida</taxon>
        <taxon>Haemosporida</taxon>
        <taxon>Plasmodiidae</taxon>
        <taxon>Plasmodium</taxon>
        <taxon>Plasmodium (Haemamoeba)</taxon>
    </lineage>
</organism>
<dbReference type="GO" id="GO:0046513">
    <property type="term" value="P:ceramide biosynthetic process"/>
    <property type="evidence" value="ECO:0007669"/>
    <property type="project" value="TreeGrafter"/>
</dbReference>
<keyword evidence="3" id="KW-0472">Membrane</keyword>
<protein>
    <submittedName>
        <fullName evidence="5">Serine C-palmitoyltransferase, putative</fullName>
    </submittedName>
</protein>
<evidence type="ECO:0000313" key="5">
    <source>
        <dbReference type="EMBL" id="CRG95676.1"/>
    </source>
</evidence>
<evidence type="ECO:0000259" key="4">
    <source>
        <dbReference type="Pfam" id="PF00155"/>
    </source>
</evidence>
<evidence type="ECO:0000313" key="6">
    <source>
        <dbReference type="Proteomes" id="UP000220797"/>
    </source>
</evidence>
<dbReference type="RefSeq" id="XP_028528484.1">
    <property type="nucleotide sequence ID" value="XM_028671875.1"/>
</dbReference>
<dbReference type="GO" id="GO:0030170">
    <property type="term" value="F:pyridoxal phosphate binding"/>
    <property type="evidence" value="ECO:0007669"/>
    <property type="project" value="InterPro"/>
</dbReference>
<keyword evidence="3" id="KW-0812">Transmembrane</keyword>
<feature type="domain" description="Aminotransferase class I/classII large" evidence="4">
    <location>
        <begin position="204"/>
        <end position="552"/>
    </location>
</feature>
<name>A0A1J1GT42_PLAGA</name>
<dbReference type="OrthoDB" id="65434at2759"/>
<dbReference type="PANTHER" id="PTHR13693">
    <property type="entry name" value="CLASS II AMINOTRANSFERASE/8-AMINO-7-OXONONANOATE SYNTHASE"/>
    <property type="match status" value="1"/>
</dbReference>
<dbReference type="InterPro" id="IPR004839">
    <property type="entry name" value="Aminotransferase_I/II_large"/>
</dbReference>
<feature type="transmembrane region" description="Helical" evidence="3">
    <location>
        <begin position="21"/>
        <end position="41"/>
    </location>
</feature>
<comment type="caution">
    <text evidence="5">The sequence shown here is derived from an EMBL/GenBank/DDBJ whole genome shotgun (WGS) entry which is preliminary data.</text>
</comment>
<proteinExistence type="predicted"/>
<dbReference type="GO" id="GO:0004758">
    <property type="term" value="F:serine C-palmitoyltransferase activity"/>
    <property type="evidence" value="ECO:0007669"/>
    <property type="project" value="TreeGrafter"/>
</dbReference>
<keyword evidence="3" id="KW-1133">Transmembrane helix</keyword>
<dbReference type="AlphaFoldDB" id="A0A1J1GT42"/>
<dbReference type="InterPro" id="IPR015422">
    <property type="entry name" value="PyrdxlP-dep_Trfase_small"/>
</dbReference>
<dbReference type="GO" id="GO:0017059">
    <property type="term" value="C:serine palmitoyltransferase complex"/>
    <property type="evidence" value="ECO:0007669"/>
    <property type="project" value="TreeGrafter"/>
</dbReference>
<evidence type="ECO:0000256" key="1">
    <source>
        <dbReference type="ARBA" id="ARBA00001933"/>
    </source>
</evidence>
<accession>A0A1J1GT42</accession>
<keyword evidence="6" id="KW-1185">Reference proteome</keyword>
<gene>
    <name evidence="5" type="ORF">PGAL8A_00287300</name>
</gene>
<dbReference type="GeneID" id="39731406"/>
<evidence type="ECO:0000256" key="3">
    <source>
        <dbReference type="SAM" id="Phobius"/>
    </source>
</evidence>
<dbReference type="EMBL" id="CVMV01000045">
    <property type="protein sequence ID" value="CRG95676.1"/>
    <property type="molecule type" value="Genomic_DNA"/>
</dbReference>
<dbReference type="InterPro" id="IPR015421">
    <property type="entry name" value="PyrdxlP-dep_Trfase_major"/>
</dbReference>
<dbReference type="InterPro" id="IPR050087">
    <property type="entry name" value="AON_synthase_class-II"/>
</dbReference>
<dbReference type="Pfam" id="PF00155">
    <property type="entry name" value="Aminotran_1_2"/>
    <property type="match status" value="1"/>
</dbReference>
<reference evidence="5" key="1">
    <citation type="submission" date="2015-04" db="EMBL/GenBank/DDBJ databases">
        <authorList>
            <consortium name="Pathogen Informatics"/>
        </authorList>
    </citation>
    <scope>NUCLEOTIDE SEQUENCE [LARGE SCALE GENOMIC DNA]</scope>
    <source>
        <strain evidence="5">8A</strain>
    </source>
</reference>
<dbReference type="SUPFAM" id="SSF53383">
    <property type="entry name" value="PLP-dependent transferases"/>
    <property type="match status" value="1"/>
</dbReference>
<dbReference type="Gene3D" id="3.90.1150.10">
    <property type="entry name" value="Aspartate Aminotransferase, domain 1"/>
    <property type="match status" value="1"/>
</dbReference>
<evidence type="ECO:0000256" key="2">
    <source>
        <dbReference type="ARBA" id="ARBA00022679"/>
    </source>
</evidence>
<sequence length="573" mass="65243">MFLKRLMNYNYYAGLDILRNFDIVNYLIAGIVLLALVLAVFNEDASAGSPRLSWVLGEFLPIQQSIFTINPNVENKLFNKKNNKLHTFITSLYKLFIELKESISEGNFLNLLKKKTRDIIKKIVLYKNLLVLKYISESKRHLFYMLVKQKYNLPIQKDESEMQSYLDAKREVIRLNRWCFMWKVSDVKNEFIICENIKARPISSYSYLDFVREPLVQNAAIEAAMKWSTGNHGPRMLGGNSQILRDLEKIVAKFFGRNDSILAVCGFLACMSGIAAVATPEDLVLSDSRTHACVKMGIQVCGAKNFIFKHNDFNHLELLLLKHRKKYRNCWVCIESVYSMDGDIADLPTVKTLCIKHNAKIYLDEAHGLGVLGKTGRGLEEHFNMHGAADIIVGTFSKTIGGVGGYIVASDDVIEFLDFHCIGNVFSAPLPAYNAGGAMKAFELIDSQPWRIEKLKFNAKYLRNGLKTGMGYWPKDYPESYKYIIEGDDATSVIPVIFPNDPDRLFKIGNVLLKMNWMISAVVYPACPLRYPRFRVTATSAYTVEYMNQFIRDIVYATVSVNPSPFEEELITI</sequence>
<comment type="cofactor">
    <cofactor evidence="1">
        <name>pyridoxal 5'-phosphate</name>
        <dbReference type="ChEBI" id="CHEBI:597326"/>
    </cofactor>
</comment>
<dbReference type="PANTHER" id="PTHR13693:SF3">
    <property type="entry name" value="LD36009P"/>
    <property type="match status" value="1"/>
</dbReference>
<dbReference type="InterPro" id="IPR015424">
    <property type="entry name" value="PyrdxlP-dep_Trfase"/>
</dbReference>
<dbReference type="Gene3D" id="3.40.640.10">
    <property type="entry name" value="Type I PLP-dependent aspartate aminotransferase-like (Major domain)"/>
    <property type="match status" value="1"/>
</dbReference>
<dbReference type="Proteomes" id="UP000220797">
    <property type="component" value="Unassembled WGS sequence"/>
</dbReference>
<dbReference type="GO" id="GO:0046512">
    <property type="term" value="P:sphingosine biosynthetic process"/>
    <property type="evidence" value="ECO:0007669"/>
    <property type="project" value="TreeGrafter"/>
</dbReference>